<dbReference type="EMBL" id="JAGTJQ010000005">
    <property type="protein sequence ID" value="KAH7031344.1"/>
    <property type="molecule type" value="Genomic_DNA"/>
</dbReference>
<protein>
    <recommendedName>
        <fullName evidence="4">RRM domain-containing protein</fullName>
    </recommendedName>
</protein>
<sequence>MSYPPPPGANPSSLPPRPPPSKVSGFKPAFSTTTTSHTPSPGISASPYSAPPSYTGTASHASAPPGRYGSTYQQYTPQGQSQMSATSYQYPASTGYPAAQHSYYGAQQADNTTYSATPQIRNPFPAPAPPSTAAGGPGVRTDDNDPELAAQIAQWQSAYVTDPTASTAPAPARAGPGGAANPSATYPGVQPTTADPHATGSDKKKTVVRSGGGTKWTDDTLLEWDPTHLRLFVGNLAGETTDESLHKAFSRWKSLQKARVIRDKVTNKSKGYGFVSFSDPDEFFQAAKEMNGKYIQSHPVRVSKATTEIKTVNVKDKHGGGKWNKNKNKHRQGGGGGGGSGAGRGGNDGAYEAHLGAHGGGVTKPGQKTKGGLKLLG</sequence>
<organism evidence="5 6">
    <name type="scientific">Microdochium trichocladiopsis</name>
    <dbReference type="NCBI Taxonomy" id="1682393"/>
    <lineage>
        <taxon>Eukaryota</taxon>
        <taxon>Fungi</taxon>
        <taxon>Dikarya</taxon>
        <taxon>Ascomycota</taxon>
        <taxon>Pezizomycotina</taxon>
        <taxon>Sordariomycetes</taxon>
        <taxon>Xylariomycetidae</taxon>
        <taxon>Xylariales</taxon>
        <taxon>Microdochiaceae</taxon>
        <taxon>Microdochium</taxon>
    </lineage>
</organism>
<dbReference type="Pfam" id="PF00076">
    <property type="entry name" value="RRM_1"/>
    <property type="match status" value="1"/>
</dbReference>
<feature type="compositionally biased region" description="Low complexity" evidence="3">
    <location>
        <begin position="163"/>
        <end position="185"/>
    </location>
</feature>
<evidence type="ECO:0000313" key="5">
    <source>
        <dbReference type="EMBL" id="KAH7031344.1"/>
    </source>
</evidence>
<dbReference type="PANTHER" id="PTHR47640">
    <property type="entry name" value="TRNA SELENOCYSTEINE 1-ASSOCIATED PROTEIN 1-RELATED-RELATED"/>
    <property type="match status" value="1"/>
</dbReference>
<feature type="compositionally biased region" description="Polar residues" evidence="3">
    <location>
        <begin position="70"/>
        <end position="92"/>
    </location>
</feature>
<dbReference type="GO" id="GO:0003729">
    <property type="term" value="F:mRNA binding"/>
    <property type="evidence" value="ECO:0007669"/>
    <property type="project" value="InterPro"/>
</dbReference>
<dbReference type="PROSITE" id="PS50102">
    <property type="entry name" value="RRM"/>
    <property type="match status" value="1"/>
</dbReference>
<feature type="domain" description="RRM" evidence="4">
    <location>
        <begin position="229"/>
        <end position="307"/>
    </location>
</feature>
<dbReference type="Gene3D" id="3.30.70.330">
    <property type="match status" value="1"/>
</dbReference>
<feature type="compositionally biased region" description="Low complexity" evidence="3">
    <location>
        <begin position="368"/>
        <end position="377"/>
    </location>
</feature>
<proteinExistence type="predicted"/>
<evidence type="ECO:0000256" key="3">
    <source>
        <dbReference type="SAM" id="MobiDB-lite"/>
    </source>
</evidence>
<dbReference type="InterPro" id="IPR035979">
    <property type="entry name" value="RBD_domain_sf"/>
</dbReference>
<evidence type="ECO:0000256" key="2">
    <source>
        <dbReference type="PROSITE-ProRule" id="PRU00176"/>
    </source>
</evidence>
<feature type="compositionally biased region" description="Polar residues" evidence="3">
    <location>
        <begin position="108"/>
        <end position="120"/>
    </location>
</feature>
<feature type="compositionally biased region" description="Low complexity" evidence="3">
    <location>
        <begin position="31"/>
        <end position="57"/>
    </location>
</feature>
<dbReference type="Proteomes" id="UP000756346">
    <property type="component" value="Unassembled WGS sequence"/>
</dbReference>
<reference evidence="5" key="1">
    <citation type="journal article" date="2021" name="Nat. Commun.">
        <title>Genetic determinants of endophytism in the Arabidopsis root mycobiome.</title>
        <authorList>
            <person name="Mesny F."/>
            <person name="Miyauchi S."/>
            <person name="Thiergart T."/>
            <person name="Pickel B."/>
            <person name="Atanasova L."/>
            <person name="Karlsson M."/>
            <person name="Huettel B."/>
            <person name="Barry K.W."/>
            <person name="Haridas S."/>
            <person name="Chen C."/>
            <person name="Bauer D."/>
            <person name="Andreopoulos W."/>
            <person name="Pangilinan J."/>
            <person name="LaButti K."/>
            <person name="Riley R."/>
            <person name="Lipzen A."/>
            <person name="Clum A."/>
            <person name="Drula E."/>
            <person name="Henrissat B."/>
            <person name="Kohler A."/>
            <person name="Grigoriev I.V."/>
            <person name="Martin F.M."/>
            <person name="Hacquard S."/>
        </authorList>
    </citation>
    <scope>NUCLEOTIDE SEQUENCE</scope>
    <source>
        <strain evidence="5">MPI-CAGE-CH-0230</strain>
    </source>
</reference>
<evidence type="ECO:0000256" key="1">
    <source>
        <dbReference type="ARBA" id="ARBA00022884"/>
    </source>
</evidence>
<evidence type="ECO:0000259" key="4">
    <source>
        <dbReference type="PROSITE" id="PS50102"/>
    </source>
</evidence>
<keyword evidence="6" id="KW-1185">Reference proteome</keyword>
<dbReference type="InterPro" id="IPR000504">
    <property type="entry name" value="RRM_dom"/>
</dbReference>
<feature type="region of interest" description="Disordered" evidence="3">
    <location>
        <begin position="161"/>
        <end position="211"/>
    </location>
</feature>
<dbReference type="InterPro" id="IPR050825">
    <property type="entry name" value="RBM42_RBP45_47-like"/>
</dbReference>
<keyword evidence="1 2" id="KW-0694">RNA-binding</keyword>
<gene>
    <name evidence="5" type="ORF">B0I36DRAFT_323728</name>
</gene>
<dbReference type="RefSeq" id="XP_046013024.1">
    <property type="nucleotide sequence ID" value="XM_046154012.1"/>
</dbReference>
<dbReference type="InterPro" id="IPR012677">
    <property type="entry name" value="Nucleotide-bd_a/b_plait_sf"/>
</dbReference>
<dbReference type="AlphaFoldDB" id="A0A9P8Y6T9"/>
<name>A0A9P8Y6T9_9PEZI</name>
<dbReference type="GeneID" id="70183558"/>
<dbReference type="OrthoDB" id="1749473at2759"/>
<evidence type="ECO:0000313" key="6">
    <source>
        <dbReference type="Proteomes" id="UP000756346"/>
    </source>
</evidence>
<feature type="region of interest" description="Disordered" evidence="3">
    <location>
        <begin position="1"/>
        <end position="144"/>
    </location>
</feature>
<dbReference type="SUPFAM" id="SSF54928">
    <property type="entry name" value="RNA-binding domain, RBD"/>
    <property type="match status" value="1"/>
</dbReference>
<dbReference type="SMART" id="SM00360">
    <property type="entry name" value="RRM"/>
    <property type="match status" value="1"/>
</dbReference>
<feature type="compositionally biased region" description="Pro residues" evidence="3">
    <location>
        <begin position="1"/>
        <end position="21"/>
    </location>
</feature>
<feature type="compositionally biased region" description="Gly residues" evidence="3">
    <location>
        <begin position="333"/>
        <end position="348"/>
    </location>
</feature>
<comment type="caution">
    <text evidence="5">The sequence shown here is derived from an EMBL/GenBank/DDBJ whole genome shotgun (WGS) entry which is preliminary data.</text>
</comment>
<dbReference type="PANTHER" id="PTHR47640:SF11">
    <property type="entry name" value="RNA-BINDING PROTEIN 42"/>
    <property type="match status" value="1"/>
</dbReference>
<feature type="region of interest" description="Disordered" evidence="3">
    <location>
        <begin position="313"/>
        <end position="377"/>
    </location>
</feature>
<accession>A0A9P8Y6T9</accession>